<dbReference type="Pfam" id="PF04076">
    <property type="entry name" value="BOF"/>
    <property type="match status" value="1"/>
</dbReference>
<proteinExistence type="predicted"/>
<accession>A0A127PFH0</accession>
<keyword evidence="1 2" id="KW-0732">Signal</keyword>
<dbReference type="AlphaFoldDB" id="A0A127PFH0"/>
<dbReference type="InterPro" id="IPR036700">
    <property type="entry name" value="BOBF_sf"/>
</dbReference>
<reference evidence="3 4" key="1">
    <citation type="submission" date="2015-11" db="EMBL/GenBank/DDBJ databases">
        <title>Exploring the genomic traits of fungus-feeding bacterial genus Collimonas.</title>
        <authorList>
            <person name="Song C."/>
            <person name="Schmidt R."/>
            <person name="de Jager V."/>
            <person name="Krzyzanowska D."/>
            <person name="Jongedijk E."/>
            <person name="Cankar K."/>
            <person name="Beekwilder J."/>
            <person name="van Veen A."/>
            <person name="de Boer W."/>
            <person name="van Veen J.A."/>
            <person name="Garbeva P."/>
        </authorList>
    </citation>
    <scope>NUCLEOTIDE SEQUENCE [LARGE SCALE GENOMIC DNA]</scope>
    <source>
        <strain evidence="3 4">Ter6</strain>
    </source>
</reference>
<dbReference type="RefSeq" id="WP_061541034.1">
    <property type="nucleotide sequence ID" value="NZ_CP013232.1"/>
</dbReference>
<gene>
    <name evidence="3" type="ORF">CFter6_3845</name>
</gene>
<dbReference type="Proteomes" id="UP000072421">
    <property type="component" value="Chromosome"/>
</dbReference>
<evidence type="ECO:0000256" key="2">
    <source>
        <dbReference type="SAM" id="SignalP"/>
    </source>
</evidence>
<sequence length="136" mass="14266">MNRISKFVAITVLASAATMAVAQGYSGPSATSAAPAAARYAGPSTVPSMTAKQLLANGVDDQYVTLTGKLVRHTGGDHYVLADASGEIQADISARHFPQDQTIDANTVVELSGKFDKERFGSSKLEVKQIKVIAVK</sequence>
<feature type="chain" id="PRO_5007276940" evidence="2">
    <location>
        <begin position="23"/>
        <end position="136"/>
    </location>
</feature>
<feature type="signal peptide" evidence="2">
    <location>
        <begin position="1"/>
        <end position="22"/>
    </location>
</feature>
<dbReference type="Gene3D" id="2.40.50.200">
    <property type="entry name" value="Bacterial OB-fold"/>
    <property type="match status" value="1"/>
</dbReference>
<dbReference type="NCBIfam" id="NF033674">
    <property type="entry name" value="stress_OB_fold"/>
    <property type="match status" value="1"/>
</dbReference>
<evidence type="ECO:0000256" key="1">
    <source>
        <dbReference type="ARBA" id="ARBA00022729"/>
    </source>
</evidence>
<evidence type="ECO:0000313" key="4">
    <source>
        <dbReference type="Proteomes" id="UP000072421"/>
    </source>
</evidence>
<organism evidence="3">
    <name type="scientific">Collimonas fungivorans</name>
    <dbReference type="NCBI Taxonomy" id="158899"/>
    <lineage>
        <taxon>Bacteria</taxon>
        <taxon>Pseudomonadati</taxon>
        <taxon>Pseudomonadota</taxon>
        <taxon>Betaproteobacteria</taxon>
        <taxon>Burkholderiales</taxon>
        <taxon>Oxalobacteraceae</taxon>
        <taxon>Collimonas</taxon>
    </lineage>
</organism>
<evidence type="ECO:0000313" key="3">
    <source>
        <dbReference type="EMBL" id="AMO96465.1"/>
    </source>
</evidence>
<name>A0A127PFH0_9BURK</name>
<dbReference type="PANTHER" id="PTHR36571:SF1">
    <property type="entry name" value="PROTEIN YGIW"/>
    <property type="match status" value="1"/>
</dbReference>
<dbReference type="EMBL" id="CP013232">
    <property type="protein sequence ID" value="AMO96465.1"/>
    <property type="molecule type" value="Genomic_DNA"/>
</dbReference>
<dbReference type="InterPro" id="IPR005220">
    <property type="entry name" value="CarO-like"/>
</dbReference>
<dbReference type="SUPFAM" id="SSF101756">
    <property type="entry name" value="Hypothetical protein YgiW"/>
    <property type="match status" value="1"/>
</dbReference>
<dbReference type="PATRIC" id="fig|158899.10.peg.3816"/>
<dbReference type="PANTHER" id="PTHR36571">
    <property type="entry name" value="PROTEIN YGIW"/>
    <property type="match status" value="1"/>
</dbReference>
<dbReference type="OrthoDB" id="6650354at2"/>
<protein>
    <submittedName>
        <fullName evidence="3">Bacterial OB fold family protein</fullName>
    </submittedName>
</protein>